<dbReference type="Proteomes" id="UP001206983">
    <property type="component" value="Unassembled WGS sequence"/>
</dbReference>
<dbReference type="Pfam" id="PF07758">
    <property type="entry name" value="DUF1614"/>
    <property type="match status" value="1"/>
</dbReference>
<evidence type="ECO:0000256" key="1">
    <source>
        <dbReference type="SAM" id="Phobius"/>
    </source>
</evidence>
<evidence type="ECO:0008006" key="4">
    <source>
        <dbReference type="Google" id="ProtNLM"/>
    </source>
</evidence>
<dbReference type="EMBL" id="JTEO01000001">
    <property type="protein sequence ID" value="MCQ6961683.1"/>
    <property type="molecule type" value="Genomic_DNA"/>
</dbReference>
<keyword evidence="1" id="KW-1133">Transmembrane helix</keyword>
<sequence>MQPLFYSPFKIAFTIVLTLFVAVVVSVLFFGLASTAFARIGFSWRDAFILLFFSLIGSNINIPLRTVEAEISIEEQRHARMFGISYRVPFRETFLRKTTLAINVGGAVIPALVSLYLLSLFPEAFPYVLYATAIVAVITKMVARPVRGVGIVSPALIPPLTAALGSTLVISMTQAAHDLIFITAYVSGTMGTLIGADLLNLRAISKIGAPVASIGGAGTFDGVFLAGVIAVLLV</sequence>
<gene>
    <name evidence="2" type="ORF">PV02_00340</name>
</gene>
<feature type="transmembrane region" description="Helical" evidence="1">
    <location>
        <begin position="211"/>
        <end position="233"/>
    </location>
</feature>
<dbReference type="RefSeq" id="WP_256621313.1">
    <property type="nucleotide sequence ID" value="NZ_JTEO01000001.1"/>
</dbReference>
<name>A0AAE3H8M0_9EURY</name>
<evidence type="ECO:0000313" key="2">
    <source>
        <dbReference type="EMBL" id="MCQ6961683.1"/>
    </source>
</evidence>
<dbReference type="AlphaFoldDB" id="A0AAE3H8M0"/>
<organism evidence="2 3">
    <name type="scientific">Methanolobus chelungpuianus</name>
    <dbReference type="NCBI Taxonomy" id="502115"/>
    <lineage>
        <taxon>Archaea</taxon>
        <taxon>Methanobacteriati</taxon>
        <taxon>Methanobacteriota</taxon>
        <taxon>Stenosarchaea group</taxon>
        <taxon>Methanomicrobia</taxon>
        <taxon>Methanosarcinales</taxon>
        <taxon>Methanosarcinaceae</taxon>
        <taxon>Methanolobus</taxon>
    </lineage>
</organism>
<proteinExistence type="predicted"/>
<feature type="transmembrane region" description="Helical" evidence="1">
    <location>
        <begin position="155"/>
        <end position="173"/>
    </location>
</feature>
<dbReference type="InterPro" id="IPR011672">
    <property type="entry name" value="DUF1614"/>
</dbReference>
<feature type="transmembrane region" description="Helical" evidence="1">
    <location>
        <begin position="100"/>
        <end position="118"/>
    </location>
</feature>
<comment type="caution">
    <text evidence="2">The sequence shown here is derived from an EMBL/GenBank/DDBJ whole genome shotgun (WGS) entry which is preliminary data.</text>
</comment>
<accession>A0AAE3H8M0</accession>
<evidence type="ECO:0000313" key="3">
    <source>
        <dbReference type="Proteomes" id="UP001206983"/>
    </source>
</evidence>
<keyword evidence="1" id="KW-0812">Transmembrane</keyword>
<reference evidence="2 3" key="1">
    <citation type="journal article" date="2011" name="Appl. Environ. Microbiol.">
        <title>Methanogenic archaea isolated from Taiwan's Chelungpu fault.</title>
        <authorList>
            <person name="Wu S.Y."/>
            <person name="Lai M.C."/>
        </authorList>
    </citation>
    <scope>NUCLEOTIDE SEQUENCE [LARGE SCALE GENOMIC DNA]</scope>
    <source>
        <strain evidence="2 3">St545Mb</strain>
    </source>
</reference>
<keyword evidence="1" id="KW-0472">Membrane</keyword>
<feature type="transmembrane region" description="Helical" evidence="1">
    <location>
        <begin position="179"/>
        <end position="199"/>
    </location>
</feature>
<protein>
    <recommendedName>
        <fullName evidence="4">DUF1614 domain-containing protein</fullName>
    </recommendedName>
</protein>
<keyword evidence="3" id="KW-1185">Reference proteome</keyword>